<evidence type="ECO:0000259" key="3">
    <source>
        <dbReference type="PROSITE" id="PS50158"/>
    </source>
</evidence>
<dbReference type="Pfam" id="PF00098">
    <property type="entry name" value="zf-CCHC"/>
    <property type="match status" value="1"/>
</dbReference>
<dbReference type="GO" id="GO:0008270">
    <property type="term" value="F:zinc ion binding"/>
    <property type="evidence" value="ECO:0007669"/>
    <property type="project" value="UniProtKB-KW"/>
</dbReference>
<evidence type="ECO:0000256" key="1">
    <source>
        <dbReference type="PROSITE-ProRule" id="PRU00047"/>
    </source>
</evidence>
<keyword evidence="5" id="KW-1185">Reference proteome</keyword>
<keyword evidence="1" id="KW-0862">Zinc</keyword>
<dbReference type="EMBL" id="JABAYA010000110">
    <property type="protein sequence ID" value="KAF7724845.1"/>
    <property type="molecule type" value="Genomic_DNA"/>
</dbReference>
<evidence type="ECO:0000256" key="2">
    <source>
        <dbReference type="SAM" id="MobiDB-lite"/>
    </source>
</evidence>
<keyword evidence="1" id="KW-0479">Metal-binding</keyword>
<comment type="caution">
    <text evidence="4">The sequence shown here is derived from an EMBL/GenBank/DDBJ whole genome shotgun (WGS) entry which is preliminary data.</text>
</comment>
<dbReference type="Gene3D" id="4.10.60.10">
    <property type="entry name" value="Zinc finger, CCHC-type"/>
    <property type="match status" value="1"/>
</dbReference>
<feature type="compositionally biased region" description="Acidic residues" evidence="2">
    <location>
        <begin position="298"/>
        <end position="307"/>
    </location>
</feature>
<dbReference type="SUPFAM" id="SSF57756">
    <property type="entry name" value="Retrovirus zinc finger-like domains"/>
    <property type="match status" value="1"/>
</dbReference>
<dbReference type="InterPro" id="IPR036875">
    <property type="entry name" value="Znf_CCHC_sf"/>
</dbReference>
<evidence type="ECO:0000313" key="4">
    <source>
        <dbReference type="EMBL" id="KAF7724845.1"/>
    </source>
</evidence>
<gene>
    <name evidence="4" type="ORF">EC973_000730</name>
</gene>
<name>A0A8H7EPW1_9FUNG</name>
<dbReference type="SMART" id="SM00343">
    <property type="entry name" value="ZnF_C2HC"/>
    <property type="match status" value="2"/>
</dbReference>
<feature type="domain" description="CCHC-type" evidence="3">
    <location>
        <begin position="265"/>
        <end position="279"/>
    </location>
</feature>
<keyword evidence="1" id="KW-0863">Zinc-finger</keyword>
<reference evidence="4" key="1">
    <citation type="submission" date="2020-01" db="EMBL/GenBank/DDBJ databases">
        <title>Genome Sequencing of Three Apophysomyces-Like Fungal Strains Confirms a Novel Fungal Genus in the Mucoromycota with divergent Burkholderia-like Endosymbiotic Bacteria.</title>
        <authorList>
            <person name="Stajich J.E."/>
            <person name="Macias A.M."/>
            <person name="Carter-House D."/>
            <person name="Lovett B."/>
            <person name="Kasson L.R."/>
            <person name="Berry K."/>
            <person name="Grigoriev I."/>
            <person name="Chang Y."/>
            <person name="Spatafora J."/>
            <person name="Kasson M.T."/>
        </authorList>
    </citation>
    <scope>NUCLEOTIDE SEQUENCE</scope>
    <source>
        <strain evidence="4">NRRL A-21654</strain>
    </source>
</reference>
<dbReference type="InterPro" id="IPR001878">
    <property type="entry name" value="Znf_CCHC"/>
</dbReference>
<dbReference type="Proteomes" id="UP000605846">
    <property type="component" value="Unassembled WGS sequence"/>
</dbReference>
<dbReference type="AlphaFoldDB" id="A0A8H7EPW1"/>
<protein>
    <recommendedName>
        <fullName evidence="3">CCHC-type domain-containing protein</fullName>
    </recommendedName>
</protein>
<dbReference type="PROSITE" id="PS50158">
    <property type="entry name" value="ZF_CCHC"/>
    <property type="match status" value="1"/>
</dbReference>
<dbReference type="GO" id="GO:0003676">
    <property type="term" value="F:nucleic acid binding"/>
    <property type="evidence" value="ECO:0007669"/>
    <property type="project" value="InterPro"/>
</dbReference>
<feature type="compositionally biased region" description="Basic and acidic residues" evidence="2">
    <location>
        <begin position="360"/>
        <end position="369"/>
    </location>
</feature>
<dbReference type="OrthoDB" id="2286764at2759"/>
<accession>A0A8H7EPW1</accession>
<feature type="region of interest" description="Disordered" evidence="2">
    <location>
        <begin position="280"/>
        <end position="369"/>
    </location>
</feature>
<proteinExistence type="predicted"/>
<feature type="non-terminal residue" evidence="4">
    <location>
        <position position="369"/>
    </location>
</feature>
<organism evidence="4 5">
    <name type="scientific">Apophysomyces ossiformis</name>
    <dbReference type="NCBI Taxonomy" id="679940"/>
    <lineage>
        <taxon>Eukaryota</taxon>
        <taxon>Fungi</taxon>
        <taxon>Fungi incertae sedis</taxon>
        <taxon>Mucoromycota</taxon>
        <taxon>Mucoromycotina</taxon>
        <taxon>Mucoromycetes</taxon>
        <taxon>Mucorales</taxon>
        <taxon>Mucorineae</taxon>
        <taxon>Mucoraceae</taxon>
        <taxon>Apophysomyces</taxon>
    </lineage>
</organism>
<sequence length="369" mass="41773">MSLTTSGQGSGTPSVQGQVLQGNRSWAQIVGRSQHSTISNGIRRKAIILYEDEKFLEKDRAMKASAALQRALRPEGVFFDFGAAFPNKTAVYKALKSSFPTVLGAKPIPGRRALLEVSFGSEQEANKAIQEGLEMNGIVYKGTPTVSSETEFVQVHLHDLYLVDKEDLLQAITNAMDHFGKIAQIRMYIDQETEMFEGEATVVLDRTIPKNMPEDHYADLDSREVYFPDWDDMIQVTFKGCPPKCRYCGGPHRKAECPKLAAIVCYECKEKGHIRRRCPYQREQRAQKKKHTSQSNFEDLDDGDMLDAYERKKQKMKEKEKEKEDEEDNVMVDVQAKNVSEDLENNTVVEAMTMDAIEPQDSKENGDEI</sequence>
<evidence type="ECO:0000313" key="5">
    <source>
        <dbReference type="Proteomes" id="UP000605846"/>
    </source>
</evidence>